<reference evidence="2 3" key="1">
    <citation type="submission" date="2020-06" db="EMBL/GenBank/DDBJ databases">
        <title>Transcriptomic and genomic resources for Thalictrum thalictroides and T. hernandezii: Facilitating candidate gene discovery in an emerging model plant lineage.</title>
        <authorList>
            <person name="Arias T."/>
            <person name="Riano-Pachon D.M."/>
            <person name="Di Stilio V.S."/>
        </authorList>
    </citation>
    <scope>NUCLEOTIDE SEQUENCE [LARGE SCALE GENOMIC DNA]</scope>
    <source>
        <strain evidence="3">cv. WT478/WT964</strain>
        <tissue evidence="2">Leaves</tissue>
    </source>
</reference>
<accession>A0A7J6XB00</accession>
<name>A0A7J6XB00_THATH</name>
<dbReference type="EMBL" id="JABWDY010002002">
    <property type="protein sequence ID" value="KAF5206976.1"/>
    <property type="molecule type" value="Genomic_DNA"/>
</dbReference>
<dbReference type="AlphaFoldDB" id="A0A7J6XB00"/>
<dbReference type="PANTHER" id="PTHR48075">
    <property type="entry name" value="3-HYDROXYACYL-COA DEHYDROGENASE FAMILY PROTEIN"/>
    <property type="match status" value="1"/>
</dbReference>
<evidence type="ECO:0000313" key="3">
    <source>
        <dbReference type="Proteomes" id="UP000554482"/>
    </source>
</evidence>
<dbReference type="Pfam" id="PF02737">
    <property type="entry name" value="3HCDH_N"/>
    <property type="match status" value="1"/>
</dbReference>
<evidence type="ECO:0000313" key="2">
    <source>
        <dbReference type="EMBL" id="KAF5206976.1"/>
    </source>
</evidence>
<dbReference type="Gene3D" id="3.40.50.720">
    <property type="entry name" value="NAD(P)-binding Rossmann-like Domain"/>
    <property type="match status" value="1"/>
</dbReference>
<dbReference type="PANTHER" id="PTHR48075:SF5">
    <property type="entry name" value="3-HYDROXYBUTYRYL-COA DEHYDROGENASE"/>
    <property type="match status" value="1"/>
</dbReference>
<dbReference type="InterPro" id="IPR036291">
    <property type="entry name" value="NAD(P)-bd_dom_sf"/>
</dbReference>
<feature type="domain" description="3-hydroxyacyl-CoA dehydrogenase NAD binding" evidence="1">
    <location>
        <begin position="9"/>
        <end position="64"/>
    </location>
</feature>
<dbReference type="GO" id="GO:0006631">
    <property type="term" value="P:fatty acid metabolic process"/>
    <property type="evidence" value="ECO:0007669"/>
    <property type="project" value="InterPro"/>
</dbReference>
<organism evidence="2 3">
    <name type="scientific">Thalictrum thalictroides</name>
    <name type="common">Rue-anemone</name>
    <name type="synonym">Anemone thalictroides</name>
    <dbReference type="NCBI Taxonomy" id="46969"/>
    <lineage>
        <taxon>Eukaryota</taxon>
        <taxon>Viridiplantae</taxon>
        <taxon>Streptophyta</taxon>
        <taxon>Embryophyta</taxon>
        <taxon>Tracheophyta</taxon>
        <taxon>Spermatophyta</taxon>
        <taxon>Magnoliopsida</taxon>
        <taxon>Ranunculales</taxon>
        <taxon>Ranunculaceae</taxon>
        <taxon>Thalictroideae</taxon>
        <taxon>Thalictrum</taxon>
    </lineage>
</organism>
<protein>
    <submittedName>
        <fullName evidence="2">3-hydroxyacyl-CoA dehydrogenase family protein</fullName>
    </submittedName>
</protein>
<dbReference type="GO" id="GO:0070403">
    <property type="term" value="F:NAD+ binding"/>
    <property type="evidence" value="ECO:0007669"/>
    <property type="project" value="InterPro"/>
</dbReference>
<sequence length="65" mass="6605">MVLAAGIKTVGVIGGGQMGSGIAQLALVSGIDVWLLDSDSNALTKATNSITTSIQRFVDKGQLSQ</sequence>
<dbReference type="InterPro" id="IPR006176">
    <property type="entry name" value="3-OHacyl-CoA_DH_NAD-bd"/>
</dbReference>
<dbReference type="GO" id="GO:0016491">
    <property type="term" value="F:oxidoreductase activity"/>
    <property type="evidence" value="ECO:0007669"/>
    <property type="project" value="TreeGrafter"/>
</dbReference>
<dbReference type="OrthoDB" id="1725766at2759"/>
<evidence type="ECO:0000259" key="1">
    <source>
        <dbReference type="Pfam" id="PF02737"/>
    </source>
</evidence>
<feature type="non-terminal residue" evidence="2">
    <location>
        <position position="65"/>
    </location>
</feature>
<dbReference type="Proteomes" id="UP000554482">
    <property type="component" value="Unassembled WGS sequence"/>
</dbReference>
<dbReference type="SUPFAM" id="SSF51735">
    <property type="entry name" value="NAD(P)-binding Rossmann-fold domains"/>
    <property type="match status" value="1"/>
</dbReference>
<gene>
    <name evidence="2" type="ORF">FRX31_003437</name>
</gene>
<proteinExistence type="predicted"/>
<keyword evidence="3" id="KW-1185">Reference proteome</keyword>
<comment type="caution">
    <text evidence="2">The sequence shown here is derived from an EMBL/GenBank/DDBJ whole genome shotgun (WGS) entry which is preliminary data.</text>
</comment>